<dbReference type="Proteomes" id="UP000774326">
    <property type="component" value="Unassembled WGS sequence"/>
</dbReference>
<reference evidence="2" key="1">
    <citation type="journal article" date="2021" name="Open Biol.">
        <title>Shared evolutionary footprints suggest mitochondrial oxidative damage underlies multiple complex I losses in fungi.</title>
        <authorList>
            <person name="Schikora-Tamarit M.A."/>
            <person name="Marcet-Houben M."/>
            <person name="Nosek J."/>
            <person name="Gabaldon T."/>
        </authorList>
    </citation>
    <scope>NUCLEOTIDE SEQUENCE</scope>
    <source>
        <strain evidence="2">CBS2887</strain>
    </source>
</reference>
<protein>
    <submittedName>
        <fullName evidence="2">Uncharacterized protein</fullName>
    </submittedName>
</protein>
<feature type="compositionally biased region" description="Polar residues" evidence="1">
    <location>
        <begin position="138"/>
        <end position="151"/>
    </location>
</feature>
<feature type="compositionally biased region" description="Low complexity" evidence="1">
    <location>
        <begin position="123"/>
        <end position="137"/>
    </location>
</feature>
<organism evidence="2 3">
    <name type="scientific">Wickerhamomyces pijperi</name>
    <name type="common">Yeast</name>
    <name type="synonym">Pichia pijperi</name>
    <dbReference type="NCBI Taxonomy" id="599730"/>
    <lineage>
        <taxon>Eukaryota</taxon>
        <taxon>Fungi</taxon>
        <taxon>Dikarya</taxon>
        <taxon>Ascomycota</taxon>
        <taxon>Saccharomycotina</taxon>
        <taxon>Saccharomycetes</taxon>
        <taxon>Phaffomycetales</taxon>
        <taxon>Wickerhamomycetaceae</taxon>
        <taxon>Wickerhamomyces</taxon>
    </lineage>
</organism>
<dbReference type="EMBL" id="JAEUBG010003780">
    <property type="protein sequence ID" value="KAH3682311.1"/>
    <property type="molecule type" value="Genomic_DNA"/>
</dbReference>
<keyword evidence="3" id="KW-1185">Reference proteome</keyword>
<name>A0A9P8TL48_WICPI</name>
<evidence type="ECO:0000313" key="2">
    <source>
        <dbReference type="EMBL" id="KAH3682311.1"/>
    </source>
</evidence>
<dbReference type="AlphaFoldDB" id="A0A9P8TL48"/>
<gene>
    <name evidence="2" type="ORF">WICPIJ_006726</name>
</gene>
<proteinExistence type="predicted"/>
<feature type="region of interest" description="Disordered" evidence="1">
    <location>
        <begin position="123"/>
        <end position="151"/>
    </location>
</feature>
<evidence type="ECO:0000313" key="3">
    <source>
        <dbReference type="Proteomes" id="UP000774326"/>
    </source>
</evidence>
<reference evidence="2" key="2">
    <citation type="submission" date="2021-01" db="EMBL/GenBank/DDBJ databases">
        <authorList>
            <person name="Schikora-Tamarit M.A."/>
        </authorList>
    </citation>
    <scope>NUCLEOTIDE SEQUENCE</scope>
    <source>
        <strain evidence="2">CBS2887</strain>
    </source>
</reference>
<sequence length="151" mass="16148">MFKAEDSFLNRSMVSLSSEIRPFAVSSWDSNWLFSALAVVNSSFTCSNSTWDSFIFVKIVFMDDILPSKASYCEENLSLSSVISSIVAFSWEISASKQDILVMSSGKDSKGLAVSLRSSLDLESSTSGSAAASDSFSCVDSTGSSTASFDS</sequence>
<comment type="caution">
    <text evidence="2">The sequence shown here is derived from an EMBL/GenBank/DDBJ whole genome shotgun (WGS) entry which is preliminary data.</text>
</comment>
<accession>A0A9P8TL48</accession>
<evidence type="ECO:0000256" key="1">
    <source>
        <dbReference type="SAM" id="MobiDB-lite"/>
    </source>
</evidence>